<evidence type="ECO:0000256" key="3">
    <source>
        <dbReference type="SAM" id="SignalP"/>
    </source>
</evidence>
<keyword evidence="6" id="KW-1185">Reference proteome</keyword>
<dbReference type="EMBL" id="JADOUF010000001">
    <property type="protein sequence ID" value="MBG6136467.1"/>
    <property type="molecule type" value="Genomic_DNA"/>
</dbReference>
<organism evidence="5 6">
    <name type="scientific">Longispora fulva</name>
    <dbReference type="NCBI Taxonomy" id="619741"/>
    <lineage>
        <taxon>Bacteria</taxon>
        <taxon>Bacillati</taxon>
        <taxon>Actinomycetota</taxon>
        <taxon>Actinomycetes</taxon>
        <taxon>Micromonosporales</taxon>
        <taxon>Micromonosporaceae</taxon>
        <taxon>Longispora</taxon>
    </lineage>
</organism>
<reference evidence="5" key="1">
    <citation type="submission" date="2020-11" db="EMBL/GenBank/DDBJ databases">
        <title>Sequencing the genomes of 1000 actinobacteria strains.</title>
        <authorList>
            <person name="Klenk H.-P."/>
        </authorList>
    </citation>
    <scope>NUCLEOTIDE SEQUENCE</scope>
    <source>
        <strain evidence="5">DSM 45356</strain>
    </source>
</reference>
<feature type="chain" id="PRO_5039313946" evidence="3">
    <location>
        <begin position="23"/>
        <end position="493"/>
    </location>
</feature>
<feature type="signal peptide" evidence="3">
    <location>
        <begin position="1"/>
        <end position="22"/>
    </location>
</feature>
<proteinExistence type="inferred from homology"/>
<dbReference type="Gene3D" id="3.40.50.1820">
    <property type="entry name" value="alpha/beta hydrolase"/>
    <property type="match status" value="1"/>
</dbReference>
<dbReference type="PANTHER" id="PTHR43248">
    <property type="entry name" value="2-SUCCINYL-6-HYDROXY-2,4-CYCLOHEXADIENE-1-CARBOXYLATE SYNTHASE"/>
    <property type="match status" value="1"/>
</dbReference>
<dbReference type="InterPro" id="IPR029058">
    <property type="entry name" value="AB_hydrolase_fold"/>
</dbReference>
<dbReference type="Pfam" id="PF08386">
    <property type="entry name" value="Abhydrolase_4"/>
    <property type="match status" value="1"/>
</dbReference>
<dbReference type="PROSITE" id="PS51257">
    <property type="entry name" value="PROKAR_LIPOPROTEIN"/>
    <property type="match status" value="1"/>
</dbReference>
<accession>A0A8J7KPM4</accession>
<evidence type="ECO:0000256" key="2">
    <source>
        <dbReference type="ARBA" id="ARBA00022801"/>
    </source>
</evidence>
<protein>
    <submittedName>
        <fullName evidence="5">Pimeloyl-ACP methyl ester carboxylesterase</fullName>
    </submittedName>
</protein>
<keyword evidence="3" id="KW-0732">Signal</keyword>
<dbReference type="SUPFAM" id="SSF53474">
    <property type="entry name" value="alpha/beta-Hydrolases"/>
    <property type="match status" value="1"/>
</dbReference>
<comment type="similarity">
    <text evidence="1">Belongs to the peptidase S33 family.</text>
</comment>
<name>A0A8J7KPM4_9ACTN</name>
<dbReference type="InterPro" id="IPR013595">
    <property type="entry name" value="Pept_S33_TAP-like_C"/>
</dbReference>
<gene>
    <name evidence="5" type="ORF">IW245_002661</name>
</gene>
<feature type="domain" description="Peptidase S33 tripeptidyl aminopeptidase-like C-terminal" evidence="4">
    <location>
        <begin position="396"/>
        <end position="490"/>
    </location>
</feature>
<dbReference type="AlphaFoldDB" id="A0A8J7KPM4"/>
<dbReference type="RefSeq" id="WP_197003438.1">
    <property type="nucleotide sequence ID" value="NZ_BONS01000015.1"/>
</dbReference>
<dbReference type="GO" id="GO:0016787">
    <property type="term" value="F:hydrolase activity"/>
    <property type="evidence" value="ECO:0007669"/>
    <property type="project" value="UniProtKB-KW"/>
</dbReference>
<evidence type="ECO:0000256" key="1">
    <source>
        <dbReference type="ARBA" id="ARBA00010088"/>
    </source>
</evidence>
<sequence>MRGIARCVLAVALCLAAGSCTSGDKKPGPVSWGPCPQGYNALVRCATIDVPLDWAKPDGKKIHMGVARLAATDPAHRVGNLVFDPGGPGAAGTQYLSLQAEKGRIFTPEVLRRFDIIGIDPRGVGTSTPVRCDPAIWNRPMDLFPATAAEYDALATWSQDFGTSCRQRTGELLDHVDTVSVARDVDVLRQRLGDAKLTFLGQSYGTAIGFEYARLFPKSSRALALDGALMHSLDASVMNVTEASAYERALVRFAEWCQTDESCVLKGQDVLRLFDDLVTQAAASPLPAPGCAAAGCRGAVTDSELLTNAEYKLLAKNAVAGLSPGWPGFARVLDQARKGDATGLSSRLVATEEDDQFAGLAVGCLDYRANFSGYPALKDQITLGRSATPHVRGGSQTYTYITECLRWPTPFTNPPRLDVARPSTPTLIVNSTYDPSTAYAWAQLMTARTEGSVLLSRDGDGHTSYGSPGSTSDAIDRYLISGEVPAPGTVLPD</sequence>
<dbReference type="InterPro" id="IPR051601">
    <property type="entry name" value="Serine_prot/Carboxylest_S33"/>
</dbReference>
<evidence type="ECO:0000313" key="6">
    <source>
        <dbReference type="Proteomes" id="UP000622552"/>
    </source>
</evidence>
<dbReference type="Proteomes" id="UP000622552">
    <property type="component" value="Unassembled WGS sequence"/>
</dbReference>
<evidence type="ECO:0000259" key="4">
    <source>
        <dbReference type="Pfam" id="PF08386"/>
    </source>
</evidence>
<evidence type="ECO:0000313" key="5">
    <source>
        <dbReference type="EMBL" id="MBG6136467.1"/>
    </source>
</evidence>
<keyword evidence="2" id="KW-0378">Hydrolase</keyword>
<dbReference type="PANTHER" id="PTHR43248:SF25">
    <property type="entry name" value="AB HYDROLASE-1 DOMAIN-CONTAINING PROTEIN-RELATED"/>
    <property type="match status" value="1"/>
</dbReference>
<comment type="caution">
    <text evidence="5">The sequence shown here is derived from an EMBL/GenBank/DDBJ whole genome shotgun (WGS) entry which is preliminary data.</text>
</comment>